<dbReference type="InterPro" id="IPR016166">
    <property type="entry name" value="FAD-bd_PCMH"/>
</dbReference>
<dbReference type="GO" id="GO:0005739">
    <property type="term" value="C:mitochondrion"/>
    <property type="evidence" value="ECO:0007669"/>
    <property type="project" value="TreeGrafter"/>
</dbReference>
<organism evidence="2 3">
    <name type="scientific">Morchella conica CCBAS932</name>
    <dbReference type="NCBI Taxonomy" id="1392247"/>
    <lineage>
        <taxon>Eukaryota</taxon>
        <taxon>Fungi</taxon>
        <taxon>Dikarya</taxon>
        <taxon>Ascomycota</taxon>
        <taxon>Pezizomycotina</taxon>
        <taxon>Pezizomycetes</taxon>
        <taxon>Pezizales</taxon>
        <taxon>Morchellaceae</taxon>
        <taxon>Morchella</taxon>
    </lineage>
</organism>
<sequence length="569" mass="63091">MEARTQKSGSMTVIGVEDGGEKMTILTDVDFDNWGGTVSNIPSITCIPTKVTEVQQIVKMAKQQGKRVRAAGFRHTWSNMYSDNGDMLVSLLSLEIATGSSAEVTADAIDGKPTDFNQIEIPKTFTAASDGDKMLVRVGAAVSNEAFRRWSLKSGWSLPINVIMVEITAGGANAPICHGAGITHDTLSDLVRQIEYVDANGDVQAISDPEKLKAAAGAFGLLGIVTHITLELDKMTYANLAPEKTAVGSAIPPPAGYKIPEGISYNLSEDQRQTAESAFIEKAKSFYSEWFWYPYNPRVWVNCWNNTPDKKGSVEYPSPAATLVQWLESSAADCINKEEWFTSQPGWKQGVFNGKFAMALMPPPFGLFHKTRKTALINGLHFRRGIQNFHVRCFELSIPIPASSTNPEEPDWSIVQRAWWDALTVTQEDKLQTGALRIVLELRIMRSSEIIMAPQGGNKWTACIEVISNFASGHDGSWKPFIQKLADAWTSYKTPDGKPLNVRPHWAKEWEDTTIGGMEMKQYLKEVAYDTQIPQFKEVLTTIGAAQGWGLDDLRKIFSNPLLDYLYFE</sequence>
<dbReference type="STRING" id="1392247.A0A3N4KD18"/>
<feature type="domain" description="FAD-binding PCMH-type" evidence="1">
    <location>
        <begin position="38"/>
        <end position="235"/>
    </location>
</feature>
<dbReference type="GO" id="GO:0071949">
    <property type="term" value="F:FAD binding"/>
    <property type="evidence" value="ECO:0007669"/>
    <property type="project" value="InterPro"/>
</dbReference>
<evidence type="ECO:0000313" key="3">
    <source>
        <dbReference type="Proteomes" id="UP000277580"/>
    </source>
</evidence>
<dbReference type="EMBL" id="ML119185">
    <property type="protein sequence ID" value="RPB07378.1"/>
    <property type="molecule type" value="Genomic_DNA"/>
</dbReference>
<dbReference type="SUPFAM" id="SSF56176">
    <property type="entry name" value="FAD-binding/transporter-associated domain-like"/>
    <property type="match status" value="1"/>
</dbReference>
<dbReference type="InterPro" id="IPR016169">
    <property type="entry name" value="FAD-bd_PCMH_sub2"/>
</dbReference>
<dbReference type="PANTHER" id="PTHR43762:SF1">
    <property type="entry name" value="D-ARABINONO-1,4-LACTONE OXIDASE"/>
    <property type="match status" value="1"/>
</dbReference>
<dbReference type="PANTHER" id="PTHR43762">
    <property type="entry name" value="L-GULONOLACTONE OXIDASE"/>
    <property type="match status" value="1"/>
</dbReference>
<reference evidence="2 3" key="1">
    <citation type="journal article" date="2018" name="Nat. Ecol. Evol.">
        <title>Pezizomycetes genomes reveal the molecular basis of ectomycorrhizal truffle lifestyle.</title>
        <authorList>
            <person name="Murat C."/>
            <person name="Payen T."/>
            <person name="Noel B."/>
            <person name="Kuo A."/>
            <person name="Morin E."/>
            <person name="Chen J."/>
            <person name="Kohler A."/>
            <person name="Krizsan K."/>
            <person name="Balestrini R."/>
            <person name="Da Silva C."/>
            <person name="Montanini B."/>
            <person name="Hainaut M."/>
            <person name="Levati E."/>
            <person name="Barry K.W."/>
            <person name="Belfiori B."/>
            <person name="Cichocki N."/>
            <person name="Clum A."/>
            <person name="Dockter R.B."/>
            <person name="Fauchery L."/>
            <person name="Guy J."/>
            <person name="Iotti M."/>
            <person name="Le Tacon F."/>
            <person name="Lindquist E.A."/>
            <person name="Lipzen A."/>
            <person name="Malagnac F."/>
            <person name="Mello A."/>
            <person name="Molinier V."/>
            <person name="Miyauchi S."/>
            <person name="Poulain J."/>
            <person name="Riccioni C."/>
            <person name="Rubini A."/>
            <person name="Sitrit Y."/>
            <person name="Splivallo R."/>
            <person name="Traeger S."/>
            <person name="Wang M."/>
            <person name="Zifcakova L."/>
            <person name="Wipf D."/>
            <person name="Zambonelli A."/>
            <person name="Paolocci F."/>
            <person name="Nowrousian M."/>
            <person name="Ottonello S."/>
            <person name="Baldrian P."/>
            <person name="Spatafora J.W."/>
            <person name="Henrissat B."/>
            <person name="Nagy L.G."/>
            <person name="Aury J.M."/>
            <person name="Wincker P."/>
            <person name="Grigoriev I.V."/>
            <person name="Bonfante P."/>
            <person name="Martin F.M."/>
        </authorList>
    </citation>
    <scope>NUCLEOTIDE SEQUENCE [LARGE SCALE GENOMIC DNA]</scope>
    <source>
        <strain evidence="2 3">CCBAS932</strain>
    </source>
</reference>
<gene>
    <name evidence="2" type="ORF">P167DRAFT_598869</name>
</gene>
<dbReference type="Gene3D" id="3.30.43.10">
    <property type="entry name" value="Uridine Diphospho-n-acetylenolpyruvylglucosamine Reductase, domain 2"/>
    <property type="match status" value="1"/>
</dbReference>
<protein>
    <submittedName>
        <fullName evidence="2">FAD-binding domain-containing protein</fullName>
    </submittedName>
</protein>
<proteinExistence type="predicted"/>
<dbReference type="InParanoid" id="A0A3N4KD18"/>
<dbReference type="PROSITE" id="PS51387">
    <property type="entry name" value="FAD_PCMH"/>
    <property type="match status" value="1"/>
</dbReference>
<evidence type="ECO:0000259" key="1">
    <source>
        <dbReference type="PROSITE" id="PS51387"/>
    </source>
</evidence>
<name>A0A3N4KD18_9PEZI</name>
<dbReference type="AlphaFoldDB" id="A0A3N4KD18"/>
<dbReference type="InterPro" id="IPR036318">
    <property type="entry name" value="FAD-bd_PCMH-like_sf"/>
</dbReference>
<dbReference type="Proteomes" id="UP000277580">
    <property type="component" value="Unassembled WGS sequence"/>
</dbReference>
<accession>A0A3N4KD18</accession>
<keyword evidence="3" id="KW-1185">Reference proteome</keyword>
<dbReference type="GO" id="GO:0003885">
    <property type="term" value="F:D-arabinono-1,4-lactone oxidase activity"/>
    <property type="evidence" value="ECO:0007669"/>
    <property type="project" value="TreeGrafter"/>
</dbReference>
<evidence type="ECO:0000313" key="2">
    <source>
        <dbReference type="EMBL" id="RPB07378.1"/>
    </source>
</evidence>
<dbReference type="InterPro" id="IPR010031">
    <property type="entry name" value="FAD_lactone_oxidase-like"/>
</dbReference>
<dbReference type="OrthoDB" id="610608at2759"/>
<dbReference type="Gene3D" id="3.30.465.10">
    <property type="match status" value="1"/>
</dbReference>
<dbReference type="InterPro" id="IPR016167">
    <property type="entry name" value="FAD-bd_PCMH_sub1"/>
</dbReference>